<protein>
    <submittedName>
        <fullName evidence="2">DUF397 domain-containing protein</fullName>
    </submittedName>
</protein>
<organism evidence="2 3">
    <name type="scientific">Streptomyces mooreae</name>
    <dbReference type="NCBI Taxonomy" id="3075523"/>
    <lineage>
        <taxon>Bacteria</taxon>
        <taxon>Bacillati</taxon>
        <taxon>Actinomycetota</taxon>
        <taxon>Actinomycetes</taxon>
        <taxon>Kitasatosporales</taxon>
        <taxon>Streptomycetaceae</taxon>
        <taxon>Streptomyces</taxon>
    </lineage>
</organism>
<sequence length="87" mass="9136">MTSEASSYVADALTWFKSSYSGSQGGDCIEVAYAWRKSSYSGSEGGDCVEVATCPHAIHVRDSKNPDGPALTLSAPAWTAFIANVSI</sequence>
<dbReference type="Proteomes" id="UP001180551">
    <property type="component" value="Unassembled WGS sequence"/>
</dbReference>
<evidence type="ECO:0000313" key="2">
    <source>
        <dbReference type="EMBL" id="MDT0455464.1"/>
    </source>
</evidence>
<dbReference type="InterPro" id="IPR007278">
    <property type="entry name" value="DUF397"/>
</dbReference>
<name>A0ABU2T4B1_9ACTN</name>
<evidence type="ECO:0000259" key="1">
    <source>
        <dbReference type="Pfam" id="PF04149"/>
    </source>
</evidence>
<dbReference type="RefSeq" id="WP_311622804.1">
    <property type="nucleotide sequence ID" value="NZ_JAVRFE010000006.1"/>
</dbReference>
<comment type="caution">
    <text evidence="2">The sequence shown here is derived from an EMBL/GenBank/DDBJ whole genome shotgun (WGS) entry which is preliminary data.</text>
</comment>
<feature type="domain" description="DUF397" evidence="1">
    <location>
        <begin position="13"/>
        <end position="32"/>
    </location>
</feature>
<dbReference type="EMBL" id="JAVRFE010000006">
    <property type="protein sequence ID" value="MDT0455464.1"/>
    <property type="molecule type" value="Genomic_DNA"/>
</dbReference>
<feature type="domain" description="DUF397" evidence="1">
    <location>
        <begin position="34"/>
        <end position="85"/>
    </location>
</feature>
<evidence type="ECO:0000313" key="3">
    <source>
        <dbReference type="Proteomes" id="UP001180551"/>
    </source>
</evidence>
<accession>A0ABU2T4B1</accession>
<gene>
    <name evidence="2" type="ORF">RM550_06890</name>
</gene>
<reference evidence="2" key="1">
    <citation type="submission" date="2024-05" db="EMBL/GenBank/DDBJ databases">
        <title>30 novel species of actinomycetes from the DSMZ collection.</title>
        <authorList>
            <person name="Nouioui I."/>
        </authorList>
    </citation>
    <scope>NUCLEOTIDE SEQUENCE</scope>
    <source>
        <strain evidence="2">DSM 41527</strain>
    </source>
</reference>
<dbReference type="Pfam" id="PF04149">
    <property type="entry name" value="DUF397"/>
    <property type="match status" value="2"/>
</dbReference>
<keyword evidence="3" id="KW-1185">Reference proteome</keyword>
<proteinExistence type="predicted"/>